<sequence>MKALSFIKYTFLTIGLALIAAALYFYQKQHAFQEKALTAQGTVIELLESTSDNSIVYKPLVLFKTKEGKEVKFTTSFSTSPPSYSMGESVEVLYDSAEPNSASINGFTSLWLGPLICGVLGIIFFLIGFFIILFDKVKQREIRYLRENGKRISTKFAHVKFNNGLAVNGRNPFLIYSQWLDTNTNELYVFKSDNIWFDPTDFIGTEPIKVMIDPKNPKKYYMDISFLPAMKN</sequence>
<keyword evidence="1" id="KW-0472">Membrane</keyword>
<keyword evidence="4" id="KW-1185">Reference proteome</keyword>
<keyword evidence="1" id="KW-1133">Transmembrane helix</keyword>
<evidence type="ECO:0000256" key="1">
    <source>
        <dbReference type="SAM" id="Phobius"/>
    </source>
</evidence>
<evidence type="ECO:0000313" key="3">
    <source>
        <dbReference type="EMBL" id="MDX6192145.1"/>
    </source>
</evidence>
<dbReference type="RefSeq" id="WP_230002431.1">
    <property type="nucleotide sequence ID" value="NZ_CP087134.1"/>
</dbReference>
<evidence type="ECO:0000313" key="4">
    <source>
        <dbReference type="Proteomes" id="UP001273350"/>
    </source>
</evidence>
<dbReference type="EMBL" id="JAWXVI010000025">
    <property type="protein sequence ID" value="MDX6192145.1"/>
    <property type="molecule type" value="Genomic_DNA"/>
</dbReference>
<organism evidence="3 4">
    <name type="scientific">Flavobacterium cupriresistens</name>
    <dbReference type="NCBI Taxonomy" id="2893885"/>
    <lineage>
        <taxon>Bacteria</taxon>
        <taxon>Pseudomonadati</taxon>
        <taxon>Bacteroidota</taxon>
        <taxon>Flavobacteriia</taxon>
        <taxon>Flavobacteriales</taxon>
        <taxon>Flavobacteriaceae</taxon>
        <taxon>Flavobacterium</taxon>
    </lineage>
</organism>
<feature type="transmembrane region" description="Helical" evidence="1">
    <location>
        <begin position="7"/>
        <end position="26"/>
    </location>
</feature>
<protein>
    <submittedName>
        <fullName evidence="3">DUF3592 domain-containing protein</fullName>
    </submittedName>
</protein>
<gene>
    <name evidence="3" type="ORF">SGQ83_22590</name>
</gene>
<evidence type="ECO:0000259" key="2">
    <source>
        <dbReference type="Pfam" id="PF12158"/>
    </source>
</evidence>
<proteinExistence type="predicted"/>
<comment type="caution">
    <text evidence="3">The sequence shown here is derived from an EMBL/GenBank/DDBJ whole genome shotgun (WGS) entry which is preliminary data.</text>
</comment>
<reference evidence="3 4" key="1">
    <citation type="submission" date="2023-11" db="EMBL/GenBank/DDBJ databases">
        <title>Unpublished Manusciprt.</title>
        <authorList>
            <person name="Saticioglu I.B."/>
            <person name="Ay H."/>
            <person name="Ajmi N."/>
            <person name="Altun S."/>
            <person name="Duman M."/>
        </authorList>
    </citation>
    <scope>NUCLEOTIDE SEQUENCE [LARGE SCALE GENOMIC DNA]</scope>
    <source>
        <strain evidence="3 4">Fl-318</strain>
    </source>
</reference>
<feature type="transmembrane region" description="Helical" evidence="1">
    <location>
        <begin position="111"/>
        <end position="134"/>
    </location>
</feature>
<feature type="domain" description="DUF3592" evidence="2">
    <location>
        <begin position="39"/>
        <end position="107"/>
    </location>
</feature>
<dbReference type="Proteomes" id="UP001273350">
    <property type="component" value="Unassembled WGS sequence"/>
</dbReference>
<dbReference type="InterPro" id="IPR021994">
    <property type="entry name" value="DUF3592"/>
</dbReference>
<accession>A0ABU4RL05</accession>
<keyword evidence="1" id="KW-0812">Transmembrane</keyword>
<dbReference type="Pfam" id="PF12158">
    <property type="entry name" value="DUF3592"/>
    <property type="match status" value="1"/>
</dbReference>
<name>A0ABU4RL05_9FLAO</name>